<dbReference type="VEuPathDB" id="FungiDB:YALI0_C21065g"/>
<keyword evidence="3" id="KW-0808">Transferase</keyword>
<dbReference type="CDD" id="cd02537">
    <property type="entry name" value="GT8_Glycogenin"/>
    <property type="match status" value="1"/>
</dbReference>
<feature type="compositionally biased region" description="Acidic residues" evidence="1">
    <location>
        <begin position="488"/>
        <end position="497"/>
    </location>
</feature>
<dbReference type="OrthoDB" id="2014201at2759"/>
<dbReference type="AlphaFoldDB" id="A0A1D8NC25"/>
<feature type="region of interest" description="Disordered" evidence="1">
    <location>
        <begin position="335"/>
        <end position="383"/>
    </location>
</feature>
<accession>A0A1D8NC25</accession>
<dbReference type="VEuPathDB" id="FungiDB:YALI1_C29104g"/>
<evidence type="ECO:0000313" key="4">
    <source>
        <dbReference type="Proteomes" id="UP000182444"/>
    </source>
</evidence>
<dbReference type="InterPro" id="IPR002495">
    <property type="entry name" value="Glyco_trans_8"/>
</dbReference>
<dbReference type="eggNOG" id="KOG1950">
    <property type="taxonomic scope" value="Eukaryota"/>
</dbReference>
<dbReference type="Proteomes" id="UP000182444">
    <property type="component" value="Chromosome 1C"/>
</dbReference>
<reference evidence="3 5" key="2">
    <citation type="submission" date="2018-07" db="EMBL/GenBank/DDBJ databases">
        <title>Draft Genome Assemblies for Five Robust Yarrowia lipolytica Strains Exhibiting High Lipid Production and Pentose Sugar Utilization and Sugar Alcohol Secretion from Undetoxified Lignocellulosic Biomass Hydrolysates.</title>
        <authorList>
            <consortium name="DOE Joint Genome Institute"/>
            <person name="Walker C."/>
            <person name="Ryu S."/>
            <person name="Na H."/>
            <person name="Zane M."/>
            <person name="LaButti K."/>
            <person name="Lipzen A."/>
            <person name="Haridas S."/>
            <person name="Barry K."/>
            <person name="Grigoriev I.V."/>
            <person name="Quarterman J."/>
            <person name="Slininger P."/>
            <person name="Dien B."/>
            <person name="Trinh C.T."/>
        </authorList>
    </citation>
    <scope>NUCLEOTIDE SEQUENCE [LARGE SCALE GENOMIC DNA]</scope>
    <source>
        <strain evidence="3 5">YB392</strain>
    </source>
</reference>
<sequence length="547" mass="60469">MAYCTLLSSDNYLPGAIVLGHRLKTLDSSRDRLCLITKAVSPHIKQELAQYYSSVFLVDDILPYNDSSRAAQQLLGRPELGTTLAKIAVWNLTQYRQILFLDSDVLPLKDISILFKVLQNQSNSGKPVLVASPDVGWPDVFNSGVFATVPDQNVYSTLVELAQSGISFDGGDQGLLNEYFREVNPFSTSSEPDGSWVRAPFTFNVPANGAGVGSGVASGAGAGPGAGLGSGAAGYEPAYTRFKNEVSAVHFLGPGNKPWMSSRGSFNDYHVAWNRAYNELYPYVKPSELADSLRNKRTIGADINRWDPSIMPPPARGVGEAVKLQQTEFRNVWDANHTAPSPAPSHEHHHHHPPHHHSGSHHHHHHSDKSQKHAPSAPPPIFPWERKNRVVTRVFDDYVVPPYAEFVAPEEIVDDEEEDEYEYVEDDVVEVDGEVDDIVEGMSFSLNDISEDDDEYTPSGGKKIAYPVTPFASIRGRRPTGLPGVAPEFEDDEEEGGEVVNDIRMRRTSEDEYGSTDEWDPSLKLEELRRASDRLSSSQTSYVPDDI</sequence>
<dbReference type="GO" id="GO:0016757">
    <property type="term" value="F:glycosyltransferase activity"/>
    <property type="evidence" value="ECO:0007669"/>
    <property type="project" value="InterPro"/>
</dbReference>
<dbReference type="EMBL" id="KZ858968">
    <property type="protein sequence ID" value="RDW27154.1"/>
    <property type="molecule type" value="Genomic_DNA"/>
</dbReference>
<dbReference type="InterPro" id="IPR029044">
    <property type="entry name" value="Nucleotide-diphossugar_trans"/>
</dbReference>
<dbReference type="GeneID" id="2909876"/>
<protein>
    <submittedName>
        <fullName evidence="3">Nucleotide-diphospho-sugar transferase</fullName>
    </submittedName>
</protein>
<feature type="region of interest" description="Disordered" evidence="1">
    <location>
        <begin position="477"/>
        <end position="522"/>
    </location>
</feature>
<name>A0A1D8NC25_YARLL</name>
<feature type="compositionally biased region" description="Acidic residues" evidence="1">
    <location>
        <begin position="511"/>
        <end position="520"/>
    </location>
</feature>
<dbReference type="InterPro" id="IPR050587">
    <property type="entry name" value="GNT1/Glycosyltrans_8"/>
</dbReference>
<evidence type="ECO:0000256" key="1">
    <source>
        <dbReference type="SAM" id="MobiDB-lite"/>
    </source>
</evidence>
<dbReference type="Gene3D" id="3.90.550.10">
    <property type="entry name" value="Spore Coat Polysaccharide Biosynthesis Protein SpsA, Chain A"/>
    <property type="match status" value="1"/>
</dbReference>
<reference evidence="2 4" key="1">
    <citation type="journal article" date="2016" name="PLoS ONE">
        <title>Sequence Assembly of Yarrowia lipolytica Strain W29/CLIB89 Shows Transposable Element Diversity.</title>
        <authorList>
            <person name="Magnan C."/>
            <person name="Yu J."/>
            <person name="Chang I."/>
            <person name="Jahn E."/>
            <person name="Kanomata Y."/>
            <person name="Wu J."/>
            <person name="Zeller M."/>
            <person name="Oakes M."/>
            <person name="Baldi P."/>
            <person name="Sandmeyer S."/>
        </authorList>
    </citation>
    <scope>NUCLEOTIDE SEQUENCE [LARGE SCALE GENOMIC DNA]</scope>
    <source>
        <strain evidence="2">CLIB89</strain>
        <strain evidence="4">CLIB89(W29)</strain>
    </source>
</reference>
<evidence type="ECO:0000313" key="2">
    <source>
        <dbReference type="EMBL" id="AOW03181.1"/>
    </source>
</evidence>
<dbReference type="SUPFAM" id="SSF53448">
    <property type="entry name" value="Nucleotide-diphospho-sugar transferases"/>
    <property type="match status" value="1"/>
</dbReference>
<dbReference type="PANTHER" id="PTHR11183">
    <property type="entry name" value="GLYCOGENIN SUBFAMILY MEMBER"/>
    <property type="match status" value="1"/>
</dbReference>
<gene>
    <name evidence="3" type="ORF">B0I71DRAFT_95128</name>
    <name evidence="2" type="ORF">YALI1_C29104g</name>
</gene>
<organism evidence="2 4">
    <name type="scientific">Yarrowia lipolytica</name>
    <name type="common">Candida lipolytica</name>
    <dbReference type="NCBI Taxonomy" id="4952"/>
    <lineage>
        <taxon>Eukaryota</taxon>
        <taxon>Fungi</taxon>
        <taxon>Dikarya</taxon>
        <taxon>Ascomycota</taxon>
        <taxon>Saccharomycotina</taxon>
        <taxon>Dipodascomycetes</taxon>
        <taxon>Dipodascales</taxon>
        <taxon>Dipodascales incertae sedis</taxon>
        <taxon>Yarrowia</taxon>
    </lineage>
</organism>
<dbReference type="Pfam" id="PF01501">
    <property type="entry name" value="Glyco_transf_8"/>
    <property type="match status" value="1"/>
</dbReference>
<dbReference type="Proteomes" id="UP000256601">
    <property type="component" value="Unassembled WGS sequence"/>
</dbReference>
<proteinExistence type="predicted"/>
<evidence type="ECO:0000313" key="5">
    <source>
        <dbReference type="Proteomes" id="UP000256601"/>
    </source>
</evidence>
<evidence type="ECO:0000313" key="3">
    <source>
        <dbReference type="EMBL" id="RDW27154.1"/>
    </source>
</evidence>
<feature type="compositionally biased region" description="Basic and acidic residues" evidence="1">
    <location>
        <begin position="501"/>
        <end position="510"/>
    </location>
</feature>
<dbReference type="RefSeq" id="XP_502073.1">
    <property type="nucleotide sequence ID" value="XM_502073.1"/>
</dbReference>
<feature type="compositionally biased region" description="Basic residues" evidence="1">
    <location>
        <begin position="347"/>
        <end position="367"/>
    </location>
</feature>
<dbReference type="KEGG" id="yli:2909876"/>
<dbReference type="EMBL" id="CP017555">
    <property type="protein sequence ID" value="AOW03181.1"/>
    <property type="molecule type" value="Genomic_DNA"/>
</dbReference>